<evidence type="ECO:0000256" key="2">
    <source>
        <dbReference type="ARBA" id="ARBA00022737"/>
    </source>
</evidence>
<dbReference type="GO" id="GO:0003712">
    <property type="term" value="F:transcription coregulator activity"/>
    <property type="evidence" value="ECO:0007669"/>
    <property type="project" value="TreeGrafter"/>
</dbReference>
<keyword evidence="4 5" id="KW-0440">LIM domain</keyword>
<keyword evidence="1 5" id="KW-0479">Metal-binding</keyword>
<evidence type="ECO:0000313" key="7">
    <source>
        <dbReference type="Proteomes" id="UP000046395"/>
    </source>
</evidence>
<dbReference type="GO" id="GO:0030018">
    <property type="term" value="C:Z disc"/>
    <property type="evidence" value="ECO:0007669"/>
    <property type="project" value="TreeGrafter"/>
</dbReference>
<accession>A0A5S6Q9J7</accession>
<feature type="domain" description="LIM zinc-binding" evidence="6">
    <location>
        <begin position="11"/>
        <end position="70"/>
    </location>
</feature>
<dbReference type="AlphaFoldDB" id="A0A5S6Q9J7"/>
<dbReference type="PROSITE" id="PS00478">
    <property type="entry name" value="LIM_DOMAIN_1"/>
    <property type="match status" value="1"/>
</dbReference>
<dbReference type="SUPFAM" id="SSF57716">
    <property type="entry name" value="Glucocorticoid receptor-like (DNA-binding domain)"/>
    <property type="match status" value="1"/>
</dbReference>
<evidence type="ECO:0000256" key="3">
    <source>
        <dbReference type="ARBA" id="ARBA00022833"/>
    </source>
</evidence>
<dbReference type="PANTHER" id="PTHR24205">
    <property type="entry name" value="FOUR AND A HALF LIM DOMAINS PROTEIN"/>
    <property type="match status" value="1"/>
</dbReference>
<dbReference type="STRING" id="70415.A0A5S6Q9J7"/>
<dbReference type="GO" id="GO:0046872">
    <property type="term" value="F:metal ion binding"/>
    <property type="evidence" value="ECO:0007669"/>
    <property type="project" value="UniProtKB-KW"/>
</dbReference>
<evidence type="ECO:0000256" key="4">
    <source>
        <dbReference type="ARBA" id="ARBA00023038"/>
    </source>
</evidence>
<dbReference type="WBParaSite" id="TMUE_1000003627.1">
    <property type="protein sequence ID" value="TMUE_1000003627.1"/>
    <property type="gene ID" value="WBGene00288579"/>
</dbReference>
<evidence type="ECO:0000256" key="1">
    <source>
        <dbReference type="ARBA" id="ARBA00022723"/>
    </source>
</evidence>
<name>A0A5S6Q9J7_TRIMR</name>
<evidence type="ECO:0000259" key="6">
    <source>
        <dbReference type="PROSITE" id="PS50023"/>
    </source>
</evidence>
<sequence>MSYSQPTTDKNVCCKCSGKVAEAACKVGDKVYHEACFLCESCQCPLTKSGYQQKDNKVMCQRCYAEKLLPKCSRCLLPVHQIRLQCGALLNEGKYWIIGENIYCRDDYFEAQLNEELRKDQQQ</sequence>
<keyword evidence="2" id="KW-0677">Repeat</keyword>
<keyword evidence="7" id="KW-1185">Reference proteome</keyword>
<evidence type="ECO:0000256" key="5">
    <source>
        <dbReference type="PROSITE-ProRule" id="PRU00125"/>
    </source>
</evidence>
<keyword evidence="3 5" id="KW-0862">Zinc</keyword>
<dbReference type="PANTHER" id="PTHR24205:SF16">
    <property type="entry name" value="GH01042P-RELATED"/>
    <property type="match status" value="1"/>
</dbReference>
<dbReference type="InterPro" id="IPR001781">
    <property type="entry name" value="Znf_LIM"/>
</dbReference>
<dbReference type="SMART" id="SM00132">
    <property type="entry name" value="LIM"/>
    <property type="match status" value="1"/>
</dbReference>
<dbReference type="Proteomes" id="UP000046395">
    <property type="component" value="Unassembled WGS sequence"/>
</dbReference>
<evidence type="ECO:0000313" key="8">
    <source>
        <dbReference type="WBParaSite" id="TMUE_1000003627.1"/>
    </source>
</evidence>
<dbReference type="Pfam" id="PF00412">
    <property type="entry name" value="LIM"/>
    <property type="match status" value="1"/>
</dbReference>
<dbReference type="Gene3D" id="2.10.110.10">
    <property type="entry name" value="Cysteine Rich Protein"/>
    <property type="match status" value="1"/>
</dbReference>
<protein>
    <submittedName>
        <fullName evidence="8">LIM zinc-binding domain-containing protein</fullName>
    </submittedName>
</protein>
<dbReference type="GO" id="GO:0005634">
    <property type="term" value="C:nucleus"/>
    <property type="evidence" value="ECO:0007669"/>
    <property type="project" value="TreeGrafter"/>
</dbReference>
<reference evidence="8" key="1">
    <citation type="submission" date="2019-12" db="UniProtKB">
        <authorList>
            <consortium name="WormBaseParasite"/>
        </authorList>
    </citation>
    <scope>IDENTIFICATION</scope>
</reference>
<dbReference type="CDD" id="cd08368">
    <property type="entry name" value="LIM"/>
    <property type="match status" value="1"/>
</dbReference>
<dbReference type="PROSITE" id="PS50023">
    <property type="entry name" value="LIM_DOMAIN_2"/>
    <property type="match status" value="1"/>
</dbReference>
<organism evidence="7 8">
    <name type="scientific">Trichuris muris</name>
    <name type="common">Mouse whipworm</name>
    <dbReference type="NCBI Taxonomy" id="70415"/>
    <lineage>
        <taxon>Eukaryota</taxon>
        <taxon>Metazoa</taxon>
        <taxon>Ecdysozoa</taxon>
        <taxon>Nematoda</taxon>
        <taxon>Enoplea</taxon>
        <taxon>Dorylaimia</taxon>
        <taxon>Trichinellida</taxon>
        <taxon>Trichuridae</taxon>
        <taxon>Trichuris</taxon>
    </lineage>
</organism>
<proteinExistence type="predicted"/>